<dbReference type="GO" id="GO:0016740">
    <property type="term" value="F:transferase activity"/>
    <property type="evidence" value="ECO:0007669"/>
    <property type="project" value="UniProtKB-KW"/>
</dbReference>
<evidence type="ECO:0000313" key="5">
    <source>
        <dbReference type="EMBL" id="KAJ8483196.1"/>
    </source>
</evidence>
<protein>
    <recommendedName>
        <fullName evidence="7">Methyltransferase ausD</fullName>
    </recommendedName>
</protein>
<keyword evidence="2" id="KW-0808">Transferase</keyword>
<comment type="caution">
    <text evidence="5">The sequence shown here is derived from an EMBL/GenBank/DDBJ whole genome shotgun (WGS) entry which is preliminary data.</text>
</comment>
<sequence>MSDAPTTATHAPLAALDPSLYSIDDEALEFMKSLTGIQDPEALKEHILAVQAEAYAIFPYHCIRRFSFINLKLGRLPAYQLLLTLSKERKGAIFLDIGCCFGNDIRKAVYDGYPVENVVASDLHPEFWELGHKLFRSTPETFPVPFVAGDAFDPAHLAIVPPFYAPPDTPVPQLSTLTSLNPLRRYVSAIHASSFFHLFDEEQQFQLAQALAGLLSPEPGSMILGSHGGRKEKGYRTETGTQLRVGRKGPMFCHSPESWAELWDGQIFRKGTVKVDAILRDSERKYLETVPGVPFGVKSYLLYGVAMINETSSELLMMRL</sequence>
<dbReference type="Gene3D" id="3.40.50.150">
    <property type="entry name" value="Vaccinia Virus protein VP39"/>
    <property type="match status" value="1"/>
</dbReference>
<accession>A0AAD7TW29</accession>
<evidence type="ECO:0000313" key="6">
    <source>
        <dbReference type="Proteomes" id="UP001215151"/>
    </source>
</evidence>
<proteinExistence type="inferred from homology"/>
<dbReference type="PANTHER" id="PTHR35897:SF1">
    <property type="entry name" value="METHYLTRANSFERASE AUSD"/>
    <property type="match status" value="1"/>
</dbReference>
<evidence type="ECO:0000256" key="2">
    <source>
        <dbReference type="ARBA" id="ARBA00022679"/>
    </source>
</evidence>
<keyword evidence="6" id="KW-1185">Reference proteome</keyword>
<dbReference type="Proteomes" id="UP001215151">
    <property type="component" value="Unassembled WGS sequence"/>
</dbReference>
<evidence type="ECO:0000256" key="1">
    <source>
        <dbReference type="ARBA" id="ARBA00005179"/>
    </source>
</evidence>
<organism evidence="5 6">
    <name type="scientific">Trametes cubensis</name>
    <dbReference type="NCBI Taxonomy" id="1111947"/>
    <lineage>
        <taxon>Eukaryota</taxon>
        <taxon>Fungi</taxon>
        <taxon>Dikarya</taxon>
        <taxon>Basidiomycota</taxon>
        <taxon>Agaricomycotina</taxon>
        <taxon>Agaricomycetes</taxon>
        <taxon>Polyporales</taxon>
        <taxon>Polyporaceae</taxon>
        <taxon>Trametes</taxon>
    </lineage>
</organism>
<gene>
    <name evidence="5" type="ORF">ONZ51_g4861</name>
</gene>
<evidence type="ECO:0000256" key="3">
    <source>
        <dbReference type="ARBA" id="ARBA00022691"/>
    </source>
</evidence>
<evidence type="ECO:0008006" key="7">
    <source>
        <dbReference type="Google" id="ProtNLM"/>
    </source>
</evidence>
<comment type="similarity">
    <text evidence="4">Belongs to the class I-like SAM-binding methyltransferase superfamily.</text>
</comment>
<reference evidence="5" key="1">
    <citation type="submission" date="2022-11" db="EMBL/GenBank/DDBJ databases">
        <title>Genome Sequence of Cubamyces cubensis.</title>
        <authorList>
            <person name="Buettner E."/>
        </authorList>
    </citation>
    <scope>NUCLEOTIDE SEQUENCE</scope>
    <source>
        <strain evidence="5">MPL-01</strain>
    </source>
</reference>
<dbReference type="InterPro" id="IPR051654">
    <property type="entry name" value="Meroterpenoid_MTases"/>
</dbReference>
<dbReference type="PANTHER" id="PTHR35897">
    <property type="entry name" value="METHYLTRANSFERASE AUSD"/>
    <property type="match status" value="1"/>
</dbReference>
<keyword evidence="3" id="KW-0949">S-adenosyl-L-methionine</keyword>
<name>A0AAD7TW29_9APHY</name>
<evidence type="ECO:0000256" key="4">
    <source>
        <dbReference type="ARBA" id="ARBA00038314"/>
    </source>
</evidence>
<dbReference type="SUPFAM" id="SSF53335">
    <property type="entry name" value="S-adenosyl-L-methionine-dependent methyltransferases"/>
    <property type="match status" value="1"/>
</dbReference>
<dbReference type="AlphaFoldDB" id="A0AAD7TW29"/>
<dbReference type="EMBL" id="JAPEVG010000098">
    <property type="protein sequence ID" value="KAJ8483196.1"/>
    <property type="molecule type" value="Genomic_DNA"/>
</dbReference>
<dbReference type="InterPro" id="IPR029063">
    <property type="entry name" value="SAM-dependent_MTases_sf"/>
</dbReference>
<comment type="pathway">
    <text evidence="1">Secondary metabolite biosynthesis.</text>
</comment>